<reference evidence="4" key="1">
    <citation type="journal article" date="2019" name="Int. J. Syst. Evol. Microbiol.">
        <title>The Global Catalogue of Microorganisms (GCM) 10K type strain sequencing project: providing services to taxonomists for standard genome sequencing and annotation.</title>
        <authorList>
            <consortium name="The Broad Institute Genomics Platform"/>
            <consortium name="The Broad Institute Genome Sequencing Center for Infectious Disease"/>
            <person name="Wu L."/>
            <person name="Ma J."/>
        </authorList>
    </citation>
    <scope>NUCLEOTIDE SEQUENCE [LARGE SCALE GENOMIC DNA]</scope>
    <source>
        <strain evidence="4">JCM 17983</strain>
    </source>
</reference>
<accession>A0ABP9E089</accession>
<dbReference type="InterPro" id="IPR058663">
    <property type="entry name" value="PucR-like_N"/>
</dbReference>
<dbReference type="InterPro" id="IPR025736">
    <property type="entry name" value="PucR_C-HTH_dom"/>
</dbReference>
<organism evidence="3 4">
    <name type="scientific">Actinomycetospora straminea</name>
    <dbReference type="NCBI Taxonomy" id="663607"/>
    <lineage>
        <taxon>Bacteria</taxon>
        <taxon>Bacillati</taxon>
        <taxon>Actinomycetota</taxon>
        <taxon>Actinomycetes</taxon>
        <taxon>Pseudonocardiales</taxon>
        <taxon>Pseudonocardiaceae</taxon>
        <taxon>Actinomycetospora</taxon>
    </lineage>
</organism>
<feature type="domain" description="PucR-like N-terminal" evidence="2">
    <location>
        <begin position="13"/>
        <end position="186"/>
    </location>
</feature>
<dbReference type="PANTHER" id="PTHR33744:SF1">
    <property type="entry name" value="DNA-BINDING TRANSCRIPTIONAL ACTIVATOR ADER"/>
    <property type="match status" value="1"/>
</dbReference>
<dbReference type="InterPro" id="IPR042070">
    <property type="entry name" value="PucR_C-HTH_sf"/>
</dbReference>
<dbReference type="Gene3D" id="1.10.10.2840">
    <property type="entry name" value="PucR C-terminal helix-turn-helix domain"/>
    <property type="match status" value="1"/>
</dbReference>
<comment type="caution">
    <text evidence="3">The sequence shown here is derived from an EMBL/GenBank/DDBJ whole genome shotgun (WGS) entry which is preliminary data.</text>
</comment>
<sequence>MCPVTDASRRHPWADVPAAASARLRPIVLGTGDEIIATVRAEVAEYALSMDGEFGRRIRLGVSVALDQFLDLLGTDDALPDTRVYFELGRVEHRHGRTMDALQSAYRIGSRVLWRRIAAASDTGNGNGDRAAEDPGLGPDAIFRLAEALFAYIEQLAAASVSGYAYEQSLAAGSRQARQHALVERLCRTPAPEAPELEALAREAEWAPPKSLGALVVAEESLATVCRRLPPDIAASVVDRVGVVFVPDPDGPGRLDAVADALRGTPAVLGPTVAPDQTPRTVTRARAARALQQDGHLPDEGLVRADDHLLALLLHADVTLTADLVAQRLEPLRRMTATARDRAVSTLTAWLDAHGDVAEAATRLHVHPQTVRYRLARLREAFAGVLDDPVGRLEVALALRAGGPSLAEG</sequence>
<proteinExistence type="predicted"/>
<dbReference type="Proteomes" id="UP001500457">
    <property type="component" value="Unassembled WGS sequence"/>
</dbReference>
<evidence type="ECO:0000313" key="3">
    <source>
        <dbReference type="EMBL" id="GAA4861871.1"/>
    </source>
</evidence>
<dbReference type="EMBL" id="BAABHQ010000001">
    <property type="protein sequence ID" value="GAA4861871.1"/>
    <property type="molecule type" value="Genomic_DNA"/>
</dbReference>
<dbReference type="Pfam" id="PF25906">
    <property type="entry name" value="PucR-like_N"/>
    <property type="match status" value="1"/>
</dbReference>
<evidence type="ECO:0000313" key="4">
    <source>
        <dbReference type="Proteomes" id="UP001500457"/>
    </source>
</evidence>
<dbReference type="PANTHER" id="PTHR33744">
    <property type="entry name" value="CARBOHYDRATE DIACID REGULATOR"/>
    <property type="match status" value="1"/>
</dbReference>
<dbReference type="InterPro" id="IPR051448">
    <property type="entry name" value="CdaR-like_regulators"/>
</dbReference>
<evidence type="ECO:0000259" key="1">
    <source>
        <dbReference type="Pfam" id="PF13556"/>
    </source>
</evidence>
<gene>
    <name evidence="3" type="ORF">GCM10023203_06700</name>
</gene>
<keyword evidence="4" id="KW-1185">Reference proteome</keyword>
<protein>
    <submittedName>
        <fullName evidence="3">Helix-turn-helix domain-containing protein</fullName>
    </submittedName>
</protein>
<name>A0ABP9E089_9PSEU</name>
<evidence type="ECO:0000259" key="2">
    <source>
        <dbReference type="Pfam" id="PF25906"/>
    </source>
</evidence>
<feature type="domain" description="PucR C-terminal helix-turn-helix" evidence="1">
    <location>
        <begin position="344"/>
        <end position="401"/>
    </location>
</feature>
<dbReference type="Pfam" id="PF13556">
    <property type="entry name" value="HTH_30"/>
    <property type="match status" value="1"/>
</dbReference>